<dbReference type="GO" id="GO:0046983">
    <property type="term" value="F:protein dimerization activity"/>
    <property type="evidence" value="ECO:0007669"/>
    <property type="project" value="InterPro"/>
</dbReference>
<name>A0AAN7V8D9_9COLE</name>
<keyword evidence="3" id="KW-1185">Reference proteome</keyword>
<dbReference type="PANTHER" id="PTHR45913">
    <property type="entry name" value="EPM2A-INTERACTING PROTEIN 1"/>
    <property type="match status" value="1"/>
</dbReference>
<feature type="domain" description="HAT C-terminal dimerisation" evidence="1">
    <location>
        <begin position="54"/>
        <end position="120"/>
    </location>
</feature>
<protein>
    <recommendedName>
        <fullName evidence="1">HAT C-terminal dimerisation domain-containing protein</fullName>
    </recommendedName>
</protein>
<evidence type="ECO:0000259" key="1">
    <source>
        <dbReference type="Pfam" id="PF05699"/>
    </source>
</evidence>
<accession>A0AAN7V8D9</accession>
<reference evidence="2 3" key="1">
    <citation type="journal article" date="2024" name="Insects">
        <title>An Improved Chromosome-Level Genome Assembly of the Firefly Pyrocoelia pectoralis.</title>
        <authorList>
            <person name="Fu X."/>
            <person name="Meyer-Rochow V.B."/>
            <person name="Ballantyne L."/>
            <person name="Zhu X."/>
        </authorList>
    </citation>
    <scope>NUCLEOTIDE SEQUENCE [LARGE SCALE GENOMIC DNA]</scope>
    <source>
        <strain evidence="2">XCY_ONT2</strain>
    </source>
</reference>
<dbReference type="InterPro" id="IPR008906">
    <property type="entry name" value="HATC_C_dom"/>
</dbReference>
<evidence type="ECO:0000313" key="2">
    <source>
        <dbReference type="EMBL" id="KAK5641454.1"/>
    </source>
</evidence>
<evidence type="ECO:0000313" key="3">
    <source>
        <dbReference type="Proteomes" id="UP001329430"/>
    </source>
</evidence>
<dbReference type="Pfam" id="PF05699">
    <property type="entry name" value="Dimer_Tnp_hAT"/>
    <property type="match status" value="1"/>
</dbReference>
<sequence>MLAETFEEYFKEDYTDFFFIRNPFTSDAPETLTNHEKESFIELSCDGSLKTDFTKSELGEFWLRISSEYPTLSKKALLFLLPFSTTYLCETGFSTMLVIKNKFRSKINLDPNVRLKLCSAEPDISSLVSKLQHHPSH</sequence>
<dbReference type="EMBL" id="JAVRBK010000007">
    <property type="protein sequence ID" value="KAK5641454.1"/>
    <property type="molecule type" value="Genomic_DNA"/>
</dbReference>
<dbReference type="AlphaFoldDB" id="A0AAN7V8D9"/>
<organism evidence="2 3">
    <name type="scientific">Pyrocoelia pectoralis</name>
    <dbReference type="NCBI Taxonomy" id="417401"/>
    <lineage>
        <taxon>Eukaryota</taxon>
        <taxon>Metazoa</taxon>
        <taxon>Ecdysozoa</taxon>
        <taxon>Arthropoda</taxon>
        <taxon>Hexapoda</taxon>
        <taxon>Insecta</taxon>
        <taxon>Pterygota</taxon>
        <taxon>Neoptera</taxon>
        <taxon>Endopterygota</taxon>
        <taxon>Coleoptera</taxon>
        <taxon>Polyphaga</taxon>
        <taxon>Elateriformia</taxon>
        <taxon>Elateroidea</taxon>
        <taxon>Lampyridae</taxon>
        <taxon>Lampyrinae</taxon>
        <taxon>Pyrocoelia</taxon>
    </lineage>
</organism>
<proteinExistence type="predicted"/>
<comment type="caution">
    <text evidence="2">The sequence shown here is derived from an EMBL/GenBank/DDBJ whole genome shotgun (WGS) entry which is preliminary data.</text>
</comment>
<dbReference type="PANTHER" id="PTHR45913:SF19">
    <property type="entry name" value="LOW QUALITY PROTEIN: ZINC FINGER BED DOMAIN-CONTAINING PROTEIN 5-LIKE"/>
    <property type="match status" value="1"/>
</dbReference>
<dbReference type="Proteomes" id="UP001329430">
    <property type="component" value="Chromosome 7"/>
</dbReference>
<gene>
    <name evidence="2" type="ORF">RI129_010001</name>
</gene>